<evidence type="ECO:0000313" key="3">
    <source>
        <dbReference type="Proteomes" id="UP000323380"/>
    </source>
</evidence>
<comment type="caution">
    <text evidence="2">The sequence shown here is derived from an EMBL/GenBank/DDBJ whole genome shotgun (WGS) entry which is preliminary data.</text>
</comment>
<protein>
    <submittedName>
        <fullName evidence="2">Bacteriocin biosynthesis protein</fullName>
    </submittedName>
</protein>
<dbReference type="Pfam" id="PF14028">
    <property type="entry name" value="Lant_dehydr_C"/>
    <property type="match status" value="1"/>
</dbReference>
<proteinExistence type="predicted"/>
<dbReference type="InterPro" id="IPR023809">
    <property type="entry name" value="Thiopep_bacteriocin_synth_dom"/>
</dbReference>
<keyword evidence="3" id="KW-1185">Reference proteome</keyword>
<sequence>MDGPPNETCSWTQVNIAFPGQDPPERERQAAAHLARILPTAEASGLITSWFFIRKDRWRVRYLPTETADDGRYVRSLLTRGVDWTNDIYEPEVHAFGGHPSMDTAHELFHADSHHLLTFLNSTPTDRRERSLILLTTLMRAAGLEFGEQGDVWARIAEQRSALHGELPDPATWAAFTDDVRRLLLGRPRPDDIGNDWLTAFERAGGQLKALRESSQLTRGIRAVTTLHVIFHWNRIGITGPTQAILAQAAKEAILTPC</sequence>
<organism evidence="2 3">
    <name type="scientific">Actinomadura chibensis</name>
    <dbReference type="NCBI Taxonomy" id="392828"/>
    <lineage>
        <taxon>Bacteria</taxon>
        <taxon>Bacillati</taxon>
        <taxon>Actinomycetota</taxon>
        <taxon>Actinomycetes</taxon>
        <taxon>Streptosporangiales</taxon>
        <taxon>Thermomonosporaceae</taxon>
        <taxon>Actinomadura</taxon>
    </lineage>
</organism>
<feature type="domain" description="Thiopeptide-type bacteriocin biosynthesis" evidence="1">
    <location>
        <begin position="11"/>
        <end position="253"/>
    </location>
</feature>
<evidence type="ECO:0000259" key="1">
    <source>
        <dbReference type="Pfam" id="PF14028"/>
    </source>
</evidence>
<dbReference type="EMBL" id="VSFG01000001">
    <property type="protein sequence ID" value="TYB47818.1"/>
    <property type="molecule type" value="Genomic_DNA"/>
</dbReference>
<dbReference type="STRING" id="1220554.GCA_001552135_03764"/>
<dbReference type="Proteomes" id="UP000323380">
    <property type="component" value="Unassembled WGS sequence"/>
</dbReference>
<name>A0A5D0NUG6_9ACTN</name>
<gene>
    <name evidence="2" type="ORF">FXF69_00740</name>
</gene>
<dbReference type="NCBIfam" id="TIGR03891">
    <property type="entry name" value="thiopep_ocin"/>
    <property type="match status" value="1"/>
</dbReference>
<dbReference type="AlphaFoldDB" id="A0A5D0NUG6"/>
<reference evidence="2 3" key="1">
    <citation type="submission" date="2019-08" db="EMBL/GenBank/DDBJ databases">
        <title>Actinomadura sp. nov. CYP1-5 isolated from mountain soil.</title>
        <authorList>
            <person name="Songsumanus A."/>
            <person name="Kuncharoen N."/>
            <person name="Kudo T."/>
            <person name="Yuki M."/>
            <person name="Igarashi Y."/>
            <person name="Tanasupawat S."/>
        </authorList>
    </citation>
    <scope>NUCLEOTIDE SEQUENCE [LARGE SCALE GENOMIC DNA]</scope>
    <source>
        <strain evidence="2 3">JCM 14158</strain>
    </source>
</reference>
<evidence type="ECO:0000313" key="2">
    <source>
        <dbReference type="EMBL" id="TYB47818.1"/>
    </source>
</evidence>
<accession>A0A5D0NUG6</accession>